<dbReference type="PROSITE" id="PS50217">
    <property type="entry name" value="BZIP"/>
    <property type="match status" value="1"/>
</dbReference>
<dbReference type="AlphaFoldDB" id="A0A8T9CKA5"/>
<evidence type="ECO:0000259" key="9">
    <source>
        <dbReference type="PROSITE" id="PS50114"/>
    </source>
</evidence>
<keyword evidence="2" id="KW-0805">Transcription regulation</keyword>
<dbReference type="PROSITE" id="PS50114">
    <property type="entry name" value="GATA_ZN_FINGER_2"/>
    <property type="match status" value="1"/>
</dbReference>
<dbReference type="Gene3D" id="3.30.50.10">
    <property type="entry name" value="Erythroid Transcription Factor GATA-1, subunit A"/>
    <property type="match status" value="1"/>
</dbReference>
<dbReference type="Gene3D" id="1.20.5.170">
    <property type="match status" value="1"/>
</dbReference>
<dbReference type="CDD" id="cd00202">
    <property type="entry name" value="ZnF_GATA"/>
    <property type="match status" value="1"/>
</dbReference>
<keyword evidence="6" id="KW-0863">Zinc-finger</keyword>
<keyword evidence="6" id="KW-0479">Metal-binding</keyword>
<evidence type="ECO:0000256" key="4">
    <source>
        <dbReference type="ARBA" id="ARBA00023163"/>
    </source>
</evidence>
<dbReference type="PANTHER" id="PTHR19304">
    <property type="entry name" value="CYCLIC-AMP RESPONSE ELEMENT BINDING PROTEIN"/>
    <property type="match status" value="1"/>
</dbReference>
<keyword evidence="5" id="KW-0539">Nucleus</keyword>
<organism evidence="11 12">
    <name type="scientific">Lachnellula suecica</name>
    <dbReference type="NCBI Taxonomy" id="602035"/>
    <lineage>
        <taxon>Eukaryota</taxon>
        <taxon>Fungi</taxon>
        <taxon>Dikarya</taxon>
        <taxon>Ascomycota</taxon>
        <taxon>Pezizomycotina</taxon>
        <taxon>Leotiomycetes</taxon>
        <taxon>Helotiales</taxon>
        <taxon>Lachnaceae</taxon>
        <taxon>Lachnellula</taxon>
    </lineage>
</organism>
<dbReference type="Pfam" id="PF00170">
    <property type="entry name" value="bZIP_1"/>
    <property type="match status" value="1"/>
</dbReference>
<gene>
    <name evidence="11" type="primary">atf1_1</name>
    <name evidence="11" type="ORF">LSUE1_G001104</name>
</gene>
<accession>A0A8T9CKA5</accession>
<evidence type="ECO:0000259" key="10">
    <source>
        <dbReference type="PROSITE" id="PS50217"/>
    </source>
</evidence>
<keyword evidence="12" id="KW-1185">Reference proteome</keyword>
<evidence type="ECO:0000256" key="1">
    <source>
        <dbReference type="ARBA" id="ARBA00004123"/>
    </source>
</evidence>
<evidence type="ECO:0000256" key="3">
    <source>
        <dbReference type="ARBA" id="ARBA00023125"/>
    </source>
</evidence>
<sequence>MTLPATQCDASSDEDSGKAADVTPSTPSSTPPPTFDDIDRWRYHTDLRDFCQNLQLAANAVFPNDVKVFDDVYKFGTEHWTIPDVDSHYKLTEKVMAFVRPTSDKTQLKIVYYAGHARLMSTRTLAWTSWRNNKRAKCPMVKWSGIQTLLEKASCDVLILLDCCASGTANACEGNGVNELISACAWNETANGAGPYSFTSALVIELQRLSKRGSFSVGELYRNIFFRIQSRMPEDIPEGGRERERHPAPMHLVLTQEFQTPRSIQLSVHIPQEKSQHSDTGLENVDSTIEKQEHQSKSSPPSPRSGPLHQLHGTSRPPDDRNPSQYPMPLDPNVPKLLLAIRLRDTFKPDTDMVELFLEWLRYIPTIADGIQSLHPHARIFATISVGLHPNDPAIISLGPITSGNMAPGISARSVAASATFTPLGEITNAEEKRSAYLYPPIKEEYSQRLASFGHVSDEASVMPLGLMATEEQSAKRPKLSPQTYADFKAEDCNSIARTYMVWSLDLNTEPISGDSALKTMANTDFGWDHKYNDSFETQSGIKDLQDIKRERQSFFSAESLRKGAEEAARGAMDQESSQPICQNCSTSPTPIWRRDESGSVICNACGLFSKLHGRPRPISLKADASEGRGHVKTSGLKDSLKIEYPSEHNPTSKSFIQPEEWGPPAESEEDTNMSEDEYKASGSKMTDEEKRKNFLERNRIAALKCRQRKKQWLANLQQKVELYSQENDQLNAQLSSSREETENLKTILLAHEDCSVSKQQGLWGVRFMEIPIEGSLLQVKDRTFWKTFFLISSVYNIGSYAKNKILDHFRASRTPATPKRVG</sequence>
<dbReference type="PRINTS" id="PR00619">
    <property type="entry name" value="GATAZNFINGER"/>
</dbReference>
<dbReference type="CDD" id="cd14687">
    <property type="entry name" value="bZIP_ATF2"/>
    <property type="match status" value="1"/>
</dbReference>
<dbReference type="SUPFAM" id="SSF57716">
    <property type="entry name" value="Glucocorticoid receptor-like (DNA-binding domain)"/>
    <property type="match status" value="1"/>
</dbReference>
<evidence type="ECO:0000256" key="5">
    <source>
        <dbReference type="ARBA" id="ARBA00023242"/>
    </source>
</evidence>
<feature type="domain" description="BZIP" evidence="10">
    <location>
        <begin position="689"/>
        <end position="752"/>
    </location>
</feature>
<feature type="compositionally biased region" description="Polar residues" evidence="8">
    <location>
        <begin position="1"/>
        <end position="10"/>
    </location>
</feature>
<dbReference type="FunFam" id="1.20.5.170:FF:000053">
    <property type="entry name" value="BZIP transcription factor AtfA"/>
    <property type="match status" value="1"/>
</dbReference>
<dbReference type="SMART" id="SM00401">
    <property type="entry name" value="ZnF_GATA"/>
    <property type="match status" value="1"/>
</dbReference>
<feature type="domain" description="GATA-type" evidence="9">
    <location>
        <begin position="582"/>
        <end position="629"/>
    </location>
</feature>
<keyword evidence="3" id="KW-0238">DNA-binding</keyword>
<dbReference type="EMBL" id="QGMK01000104">
    <property type="protein sequence ID" value="TVY84214.1"/>
    <property type="molecule type" value="Genomic_DNA"/>
</dbReference>
<name>A0A8T9CKA5_9HELO</name>
<proteinExistence type="predicted"/>
<feature type="region of interest" description="Disordered" evidence="8">
    <location>
        <begin position="621"/>
        <end position="691"/>
    </location>
</feature>
<feature type="coiled-coil region" evidence="7">
    <location>
        <begin position="714"/>
        <end position="748"/>
    </location>
</feature>
<dbReference type="Proteomes" id="UP000469558">
    <property type="component" value="Unassembled WGS sequence"/>
</dbReference>
<reference evidence="11 12" key="1">
    <citation type="submission" date="2018-05" db="EMBL/GenBank/DDBJ databases">
        <title>Genome sequencing and assembly of the regulated plant pathogen Lachnellula willkommii and related sister species for the development of diagnostic species identification markers.</title>
        <authorList>
            <person name="Giroux E."/>
            <person name="Bilodeau G."/>
        </authorList>
    </citation>
    <scope>NUCLEOTIDE SEQUENCE [LARGE SCALE GENOMIC DNA]</scope>
    <source>
        <strain evidence="11 12">CBS 268.59</strain>
    </source>
</reference>
<dbReference type="InterPro" id="IPR051027">
    <property type="entry name" value="bZIP_transcription_factors"/>
</dbReference>
<dbReference type="Pfam" id="PF00320">
    <property type="entry name" value="GATA"/>
    <property type="match status" value="1"/>
</dbReference>
<dbReference type="GO" id="GO:0008270">
    <property type="term" value="F:zinc ion binding"/>
    <property type="evidence" value="ECO:0007669"/>
    <property type="project" value="UniProtKB-KW"/>
</dbReference>
<dbReference type="InterPro" id="IPR004827">
    <property type="entry name" value="bZIP"/>
</dbReference>
<evidence type="ECO:0000256" key="8">
    <source>
        <dbReference type="SAM" id="MobiDB-lite"/>
    </source>
</evidence>
<evidence type="ECO:0000256" key="2">
    <source>
        <dbReference type="ARBA" id="ARBA00023015"/>
    </source>
</evidence>
<feature type="region of interest" description="Disordered" evidence="8">
    <location>
        <begin position="1"/>
        <end position="35"/>
    </location>
</feature>
<dbReference type="PROSITE" id="PS00344">
    <property type="entry name" value="GATA_ZN_FINGER_1"/>
    <property type="match status" value="1"/>
</dbReference>
<keyword evidence="7" id="KW-0175">Coiled coil</keyword>
<dbReference type="SUPFAM" id="SSF57959">
    <property type="entry name" value="Leucine zipper domain"/>
    <property type="match status" value="1"/>
</dbReference>
<dbReference type="InterPro" id="IPR013088">
    <property type="entry name" value="Znf_NHR/GATA"/>
</dbReference>
<feature type="region of interest" description="Disordered" evidence="8">
    <location>
        <begin position="288"/>
        <end position="331"/>
    </location>
</feature>
<comment type="subcellular location">
    <subcellularLocation>
        <location evidence="1">Nucleus</location>
    </subcellularLocation>
</comment>
<keyword evidence="6" id="KW-0862">Zinc</keyword>
<dbReference type="GO" id="GO:0005634">
    <property type="term" value="C:nucleus"/>
    <property type="evidence" value="ECO:0007669"/>
    <property type="project" value="UniProtKB-SubCell"/>
</dbReference>
<feature type="compositionally biased region" description="Acidic residues" evidence="8">
    <location>
        <begin position="667"/>
        <end position="676"/>
    </location>
</feature>
<evidence type="ECO:0000256" key="7">
    <source>
        <dbReference type="SAM" id="Coils"/>
    </source>
</evidence>
<dbReference type="GO" id="GO:0043565">
    <property type="term" value="F:sequence-specific DNA binding"/>
    <property type="evidence" value="ECO:0007669"/>
    <property type="project" value="InterPro"/>
</dbReference>
<dbReference type="SMART" id="SM00338">
    <property type="entry name" value="BRLZ"/>
    <property type="match status" value="1"/>
</dbReference>
<dbReference type="GO" id="GO:0003700">
    <property type="term" value="F:DNA-binding transcription factor activity"/>
    <property type="evidence" value="ECO:0007669"/>
    <property type="project" value="InterPro"/>
</dbReference>
<evidence type="ECO:0000256" key="6">
    <source>
        <dbReference type="PROSITE-ProRule" id="PRU00094"/>
    </source>
</evidence>
<dbReference type="InterPro" id="IPR000679">
    <property type="entry name" value="Znf_GATA"/>
</dbReference>
<evidence type="ECO:0000313" key="11">
    <source>
        <dbReference type="EMBL" id="TVY84214.1"/>
    </source>
</evidence>
<protein>
    <submittedName>
        <fullName evidence="11">Transcription factor atf1</fullName>
    </submittedName>
</protein>
<keyword evidence="4" id="KW-0804">Transcription</keyword>
<evidence type="ECO:0000313" key="12">
    <source>
        <dbReference type="Proteomes" id="UP000469558"/>
    </source>
</evidence>
<comment type="caution">
    <text evidence="11">The sequence shown here is derived from an EMBL/GenBank/DDBJ whole genome shotgun (WGS) entry which is preliminary data.</text>
</comment>
<dbReference type="InterPro" id="IPR046347">
    <property type="entry name" value="bZIP_sf"/>
</dbReference>
<dbReference type="OrthoDB" id="4760831at2759"/>